<reference evidence="3" key="3">
    <citation type="submission" date="2023-01" db="EMBL/GenBank/DDBJ databases">
        <authorList>
            <person name="Sun Q."/>
            <person name="Evtushenko L."/>
        </authorList>
    </citation>
    <scope>NUCLEOTIDE SEQUENCE</scope>
    <source>
        <strain evidence="3">VKM B-1606</strain>
    </source>
</reference>
<evidence type="ECO:0000256" key="2">
    <source>
        <dbReference type="ARBA" id="ARBA00023002"/>
    </source>
</evidence>
<comment type="caution">
    <text evidence="3">The sequence shown here is derived from an EMBL/GenBank/DDBJ whole genome shotgun (WGS) entry which is preliminary data.</text>
</comment>
<dbReference type="InterPro" id="IPR020904">
    <property type="entry name" value="Sc_DH/Rdtase_CS"/>
</dbReference>
<protein>
    <submittedName>
        <fullName evidence="4">3-oxoacyl-[acyl-carrier protein] reductase</fullName>
        <ecNumber evidence="4">1.1.1.100</ecNumber>
    </submittedName>
    <submittedName>
        <fullName evidence="3">Short-chain dehydrogenase/reductase SDR</fullName>
    </submittedName>
</protein>
<dbReference type="InterPro" id="IPR002347">
    <property type="entry name" value="SDR_fam"/>
</dbReference>
<dbReference type="PRINTS" id="PR00081">
    <property type="entry name" value="GDHRDH"/>
</dbReference>
<dbReference type="EC" id="1.1.1.100" evidence="4"/>
<comment type="similarity">
    <text evidence="1">Belongs to the short-chain dehydrogenases/reductases (SDR) family.</text>
</comment>
<evidence type="ECO:0000313" key="4">
    <source>
        <dbReference type="EMBL" id="MBM7851502.1"/>
    </source>
</evidence>
<evidence type="ECO:0000313" key="6">
    <source>
        <dbReference type="Proteomes" id="UP001143400"/>
    </source>
</evidence>
<dbReference type="FunFam" id="3.40.50.720:FF:000084">
    <property type="entry name" value="Short-chain dehydrogenase reductase"/>
    <property type="match status" value="1"/>
</dbReference>
<dbReference type="CDD" id="cd05233">
    <property type="entry name" value="SDR_c"/>
    <property type="match status" value="1"/>
</dbReference>
<gene>
    <name evidence="3" type="primary">fabG_2</name>
    <name evidence="3" type="ORF">GCM10008170_05790</name>
    <name evidence="4" type="ORF">JOD31_001727</name>
</gene>
<dbReference type="EMBL" id="BSFF01000001">
    <property type="protein sequence ID" value="GLK54560.1"/>
    <property type="molecule type" value="Genomic_DNA"/>
</dbReference>
<keyword evidence="2 4" id="KW-0560">Oxidoreductase</keyword>
<reference evidence="4 5" key="2">
    <citation type="submission" date="2021-01" db="EMBL/GenBank/DDBJ databases">
        <title>Genomic Encyclopedia of Type Strains, Phase IV (KMG-IV): sequencing the most valuable type-strain genomes for metagenomic binning, comparative biology and taxonomic classification.</title>
        <authorList>
            <person name="Goeker M."/>
        </authorList>
    </citation>
    <scope>NUCLEOTIDE SEQUENCE [LARGE SCALE GENOMIC DNA]</scope>
    <source>
        <strain evidence="4 5">DSM 6130</strain>
    </source>
</reference>
<dbReference type="PANTHER" id="PTHR24321:SF15">
    <property type="entry name" value="OXIDOREDUCTASE UCPA"/>
    <property type="match status" value="1"/>
</dbReference>
<dbReference type="Gene3D" id="3.40.50.720">
    <property type="entry name" value="NAD(P)-binding Rossmann-like Domain"/>
    <property type="match status" value="1"/>
</dbReference>
<dbReference type="PROSITE" id="PS00061">
    <property type="entry name" value="ADH_SHORT"/>
    <property type="match status" value="1"/>
</dbReference>
<sequence>MTSRAAYDFAGRVAVVTGGAQGIGAAIADAFRTAGATTVVWDRTPTPDGVAVDVTDAAAVAQAANETLSRCGRIDVLVNNAGYAGVTVPLVDYPLEEWRRILDVNLHGAFHACRAVVPGMVEAGYGRIVAIGSLAGKEGTPNASAYSAAKAGVLALVKSLGKELAGSGVLVNAIAPAAVRTPLLDQMSPAHVETMIGKSPLKRLGEPEEVAALALWLASDSCSFNTGAVFDLSGGRATY</sequence>
<dbReference type="RefSeq" id="WP_204950420.1">
    <property type="nucleotide sequence ID" value="NZ_BSFF01000001.1"/>
</dbReference>
<dbReference type="EMBL" id="JAFBCY010000002">
    <property type="protein sequence ID" value="MBM7851502.1"/>
    <property type="molecule type" value="Genomic_DNA"/>
</dbReference>
<name>A0A9W6ISL7_9HYPH</name>
<evidence type="ECO:0000256" key="1">
    <source>
        <dbReference type="ARBA" id="ARBA00006484"/>
    </source>
</evidence>
<evidence type="ECO:0000313" key="3">
    <source>
        <dbReference type="EMBL" id="GLK54560.1"/>
    </source>
</evidence>
<dbReference type="AlphaFoldDB" id="A0A9W6ISL7"/>
<dbReference type="GO" id="GO:0004316">
    <property type="term" value="F:3-oxoacyl-[acyl-carrier-protein] reductase (NADPH) activity"/>
    <property type="evidence" value="ECO:0007669"/>
    <property type="project" value="UniProtKB-EC"/>
</dbReference>
<reference evidence="3" key="1">
    <citation type="journal article" date="2014" name="Int. J. Syst. Evol. Microbiol.">
        <title>Complete genome sequence of Corynebacterium casei LMG S-19264T (=DSM 44701T), isolated from a smear-ripened cheese.</title>
        <authorList>
            <consortium name="US DOE Joint Genome Institute (JGI-PGF)"/>
            <person name="Walter F."/>
            <person name="Albersmeier A."/>
            <person name="Kalinowski J."/>
            <person name="Ruckert C."/>
        </authorList>
    </citation>
    <scope>NUCLEOTIDE SEQUENCE</scope>
    <source>
        <strain evidence="3">VKM B-1606</strain>
    </source>
</reference>
<dbReference type="SUPFAM" id="SSF51735">
    <property type="entry name" value="NAD(P)-binding Rossmann-fold domains"/>
    <property type="match status" value="1"/>
</dbReference>
<keyword evidence="5" id="KW-1185">Reference proteome</keyword>
<proteinExistence type="inferred from homology"/>
<accession>A0A9W6ISL7</accession>
<dbReference type="Pfam" id="PF13561">
    <property type="entry name" value="adh_short_C2"/>
    <property type="match status" value="1"/>
</dbReference>
<dbReference type="Proteomes" id="UP001143400">
    <property type="component" value="Unassembled WGS sequence"/>
</dbReference>
<dbReference type="PRINTS" id="PR00080">
    <property type="entry name" value="SDRFAMILY"/>
</dbReference>
<evidence type="ECO:0000313" key="5">
    <source>
        <dbReference type="Proteomes" id="UP000758856"/>
    </source>
</evidence>
<dbReference type="Proteomes" id="UP000758856">
    <property type="component" value="Unassembled WGS sequence"/>
</dbReference>
<organism evidence="3 6">
    <name type="scientific">Methylopila capsulata</name>
    <dbReference type="NCBI Taxonomy" id="61654"/>
    <lineage>
        <taxon>Bacteria</taxon>
        <taxon>Pseudomonadati</taxon>
        <taxon>Pseudomonadota</taxon>
        <taxon>Alphaproteobacteria</taxon>
        <taxon>Hyphomicrobiales</taxon>
        <taxon>Methylopilaceae</taxon>
        <taxon>Methylopila</taxon>
    </lineage>
</organism>
<dbReference type="InterPro" id="IPR036291">
    <property type="entry name" value="NAD(P)-bd_dom_sf"/>
</dbReference>
<dbReference type="PANTHER" id="PTHR24321">
    <property type="entry name" value="DEHYDROGENASES, SHORT CHAIN"/>
    <property type="match status" value="1"/>
</dbReference>